<feature type="compositionally biased region" description="Basic residues" evidence="1">
    <location>
        <begin position="166"/>
        <end position="184"/>
    </location>
</feature>
<protein>
    <submittedName>
        <fullName evidence="2">Uncharacterized protein</fullName>
    </submittedName>
</protein>
<evidence type="ECO:0000313" key="3">
    <source>
        <dbReference type="Proteomes" id="UP001189429"/>
    </source>
</evidence>
<gene>
    <name evidence="2" type="ORF">PCOR1329_LOCUS34014</name>
</gene>
<accession>A0ABN9SZ87</accession>
<evidence type="ECO:0000256" key="1">
    <source>
        <dbReference type="SAM" id="MobiDB-lite"/>
    </source>
</evidence>
<dbReference type="Proteomes" id="UP001189429">
    <property type="component" value="Unassembled WGS sequence"/>
</dbReference>
<proteinExistence type="predicted"/>
<dbReference type="EMBL" id="CAUYUJ010014187">
    <property type="protein sequence ID" value="CAK0837948.1"/>
    <property type="molecule type" value="Genomic_DNA"/>
</dbReference>
<feature type="region of interest" description="Disordered" evidence="1">
    <location>
        <begin position="1"/>
        <end position="23"/>
    </location>
</feature>
<organism evidence="2 3">
    <name type="scientific">Prorocentrum cordatum</name>
    <dbReference type="NCBI Taxonomy" id="2364126"/>
    <lineage>
        <taxon>Eukaryota</taxon>
        <taxon>Sar</taxon>
        <taxon>Alveolata</taxon>
        <taxon>Dinophyceae</taxon>
        <taxon>Prorocentrales</taxon>
        <taxon>Prorocentraceae</taxon>
        <taxon>Prorocentrum</taxon>
    </lineage>
</organism>
<feature type="compositionally biased region" description="Basic and acidic residues" evidence="1">
    <location>
        <begin position="12"/>
        <end position="22"/>
    </location>
</feature>
<keyword evidence="3" id="KW-1185">Reference proteome</keyword>
<evidence type="ECO:0000313" key="2">
    <source>
        <dbReference type="EMBL" id="CAK0837948.1"/>
    </source>
</evidence>
<feature type="compositionally biased region" description="Low complexity" evidence="1">
    <location>
        <begin position="145"/>
        <end position="165"/>
    </location>
</feature>
<feature type="compositionally biased region" description="Basic and acidic residues" evidence="1">
    <location>
        <begin position="205"/>
        <end position="216"/>
    </location>
</feature>
<sequence length="216" mass="24534">MAKTTGAAAGAFRREPARRLSADARPAIQRLHAKEIETLGRTPSNVLNERTETRTSRNTTMKFSALLAWRIRLRMTEITNARVTRWMSRSIVTARIITDVGSVGNTTRNVLNDRMDIRTSQSNNISFITHMAWRVCLRRSDLRNASSTRRATATAPRASAVSRQVARARRKTKPNIRWAQRLRRAGSSSILKATRWPRAPNSQNRQKERGSRSTKI</sequence>
<comment type="caution">
    <text evidence="2">The sequence shown here is derived from an EMBL/GenBank/DDBJ whole genome shotgun (WGS) entry which is preliminary data.</text>
</comment>
<feature type="region of interest" description="Disordered" evidence="1">
    <location>
        <begin position="144"/>
        <end position="216"/>
    </location>
</feature>
<reference evidence="2" key="1">
    <citation type="submission" date="2023-10" db="EMBL/GenBank/DDBJ databases">
        <authorList>
            <person name="Chen Y."/>
            <person name="Shah S."/>
            <person name="Dougan E. K."/>
            <person name="Thang M."/>
            <person name="Chan C."/>
        </authorList>
    </citation>
    <scope>NUCLEOTIDE SEQUENCE [LARGE SCALE GENOMIC DNA]</scope>
</reference>
<name>A0ABN9SZ87_9DINO</name>